<evidence type="ECO:0000313" key="1">
    <source>
        <dbReference type="EMBL" id="LAA69055.1"/>
    </source>
</evidence>
<name>A0A2D4HAP5_MICLE</name>
<dbReference type="EMBL" id="IACK01014135">
    <property type="protein sequence ID" value="LAA69055.1"/>
    <property type="molecule type" value="Transcribed_RNA"/>
</dbReference>
<reference evidence="1" key="2">
    <citation type="submission" date="2017-11" db="EMBL/GenBank/DDBJ databases">
        <title>Coralsnake Venomics: Analyses of Venom Gland Transcriptomes and Proteomes of Six Brazilian Taxa.</title>
        <authorList>
            <person name="Aird S.D."/>
            <person name="Jorge da Silva N."/>
            <person name="Qiu L."/>
            <person name="Villar-Briones A."/>
            <person name="Aparecida-Saddi V."/>
            <person name="Campos-Telles M.P."/>
            <person name="Grau M."/>
            <person name="Mikheyev A.S."/>
        </authorList>
    </citation>
    <scope>NUCLEOTIDE SEQUENCE</scope>
    <source>
        <tissue evidence="1">Venom_gland</tissue>
    </source>
</reference>
<sequence length="131" mass="15289">MNSMETWQPCRLRIMCVCFFTFIIYERLLSPPAGTHHLQQESTGKGKCFRNLTQHTKFFFIFGGRERIISTDFFQEQNSSASFNKYQQQKFCQQTNCHVMSFLSVFLKFGNVNSQTSTPRIRQTACCTALQ</sequence>
<organism evidence="1">
    <name type="scientific">Micrurus lemniscatus lemniscatus</name>
    <dbReference type="NCBI Taxonomy" id="129467"/>
    <lineage>
        <taxon>Eukaryota</taxon>
        <taxon>Metazoa</taxon>
        <taxon>Chordata</taxon>
        <taxon>Craniata</taxon>
        <taxon>Vertebrata</taxon>
        <taxon>Euteleostomi</taxon>
        <taxon>Lepidosauria</taxon>
        <taxon>Squamata</taxon>
        <taxon>Bifurcata</taxon>
        <taxon>Unidentata</taxon>
        <taxon>Episquamata</taxon>
        <taxon>Toxicofera</taxon>
        <taxon>Serpentes</taxon>
        <taxon>Colubroidea</taxon>
        <taxon>Elapidae</taxon>
        <taxon>Elapinae</taxon>
        <taxon>Micrurus</taxon>
    </lineage>
</organism>
<accession>A0A2D4HAP5</accession>
<protein>
    <submittedName>
        <fullName evidence="1">Uncharacterized protein</fullName>
    </submittedName>
</protein>
<proteinExistence type="predicted"/>
<reference evidence="1" key="1">
    <citation type="submission" date="2017-07" db="EMBL/GenBank/DDBJ databases">
        <authorList>
            <person name="Mikheyev A."/>
            <person name="Grau M."/>
        </authorList>
    </citation>
    <scope>NUCLEOTIDE SEQUENCE</scope>
    <source>
        <tissue evidence="1">Venom_gland</tissue>
    </source>
</reference>
<dbReference type="AlphaFoldDB" id="A0A2D4HAP5"/>